<proteinExistence type="predicted"/>
<protein>
    <submittedName>
        <fullName evidence="1">Uncharacterized protein</fullName>
    </submittedName>
</protein>
<dbReference type="AlphaFoldDB" id="A0A6C0J434"/>
<evidence type="ECO:0000313" key="1">
    <source>
        <dbReference type="EMBL" id="QHU00392.1"/>
    </source>
</evidence>
<sequence>MSCLDVFKSIVKTKLSFVKGTSPFDWRVADFRVIADNCSPENATYYPIEQSLGTTATNLLISETKYGYYVKPTEPYYKYEFEKFFGFGRGNAGFYKQRVIFVPK</sequence>
<reference evidence="1" key="1">
    <citation type="journal article" date="2020" name="Nature">
        <title>Giant virus diversity and host interactions through global metagenomics.</title>
        <authorList>
            <person name="Schulz F."/>
            <person name="Roux S."/>
            <person name="Paez-Espino D."/>
            <person name="Jungbluth S."/>
            <person name="Walsh D.A."/>
            <person name="Denef V.J."/>
            <person name="McMahon K.D."/>
            <person name="Konstantinidis K.T."/>
            <person name="Eloe-Fadrosh E.A."/>
            <person name="Kyrpides N.C."/>
            <person name="Woyke T."/>
        </authorList>
    </citation>
    <scope>NUCLEOTIDE SEQUENCE</scope>
    <source>
        <strain evidence="1">GVMAG-M-3300025860-20</strain>
    </source>
</reference>
<dbReference type="EMBL" id="MN740327">
    <property type="protein sequence ID" value="QHU00392.1"/>
    <property type="molecule type" value="Genomic_DNA"/>
</dbReference>
<accession>A0A6C0J434</accession>
<name>A0A6C0J434_9ZZZZ</name>
<organism evidence="1">
    <name type="scientific">viral metagenome</name>
    <dbReference type="NCBI Taxonomy" id="1070528"/>
    <lineage>
        <taxon>unclassified sequences</taxon>
        <taxon>metagenomes</taxon>
        <taxon>organismal metagenomes</taxon>
    </lineage>
</organism>